<dbReference type="PANTHER" id="PTHR10900:SF77">
    <property type="entry name" value="FI19380P1"/>
    <property type="match status" value="1"/>
</dbReference>
<dbReference type="SMART" id="SM00554">
    <property type="entry name" value="FAS1"/>
    <property type="match status" value="2"/>
</dbReference>
<dbReference type="InterPro" id="IPR036378">
    <property type="entry name" value="FAS1_dom_sf"/>
</dbReference>
<feature type="domain" description="FAS1" evidence="2">
    <location>
        <begin position="173"/>
        <end position="307"/>
    </location>
</feature>
<dbReference type="STRING" id="71717.A0A4Y7SWX2"/>
<evidence type="ECO:0000256" key="1">
    <source>
        <dbReference type="SAM" id="SignalP"/>
    </source>
</evidence>
<evidence type="ECO:0000313" key="3">
    <source>
        <dbReference type="EMBL" id="TEB26211.1"/>
    </source>
</evidence>
<dbReference type="PANTHER" id="PTHR10900">
    <property type="entry name" value="PERIOSTIN-RELATED"/>
    <property type="match status" value="1"/>
</dbReference>
<accession>A0A4Y7SWX2</accession>
<dbReference type="Pfam" id="PF02469">
    <property type="entry name" value="Fasciclin"/>
    <property type="match status" value="2"/>
</dbReference>
<keyword evidence="1" id="KW-0732">Signal</keyword>
<keyword evidence="4" id="KW-1185">Reference proteome</keyword>
<name>A0A4Y7SWX2_COPMI</name>
<proteinExistence type="predicted"/>
<dbReference type="OrthoDB" id="286301at2759"/>
<dbReference type="SUPFAM" id="SSF82153">
    <property type="entry name" value="FAS1 domain"/>
    <property type="match status" value="2"/>
</dbReference>
<dbReference type="AlphaFoldDB" id="A0A4Y7SWX2"/>
<dbReference type="Gene3D" id="2.30.180.10">
    <property type="entry name" value="FAS1 domain"/>
    <property type="match status" value="2"/>
</dbReference>
<comment type="caution">
    <text evidence="3">The sequence shown here is derived from an EMBL/GenBank/DDBJ whole genome shotgun (WGS) entry which is preliminary data.</text>
</comment>
<dbReference type="Proteomes" id="UP000298030">
    <property type="component" value="Unassembled WGS sequence"/>
</dbReference>
<gene>
    <name evidence="3" type="ORF">FA13DRAFT_1737616</name>
</gene>
<dbReference type="PROSITE" id="PS50213">
    <property type="entry name" value="FAS1"/>
    <property type="match status" value="2"/>
</dbReference>
<reference evidence="3 4" key="1">
    <citation type="journal article" date="2019" name="Nat. Ecol. Evol.">
        <title>Megaphylogeny resolves global patterns of mushroom evolution.</title>
        <authorList>
            <person name="Varga T."/>
            <person name="Krizsan K."/>
            <person name="Foldi C."/>
            <person name="Dima B."/>
            <person name="Sanchez-Garcia M."/>
            <person name="Sanchez-Ramirez S."/>
            <person name="Szollosi G.J."/>
            <person name="Szarkandi J.G."/>
            <person name="Papp V."/>
            <person name="Albert L."/>
            <person name="Andreopoulos W."/>
            <person name="Angelini C."/>
            <person name="Antonin V."/>
            <person name="Barry K.W."/>
            <person name="Bougher N.L."/>
            <person name="Buchanan P."/>
            <person name="Buyck B."/>
            <person name="Bense V."/>
            <person name="Catcheside P."/>
            <person name="Chovatia M."/>
            <person name="Cooper J."/>
            <person name="Damon W."/>
            <person name="Desjardin D."/>
            <person name="Finy P."/>
            <person name="Geml J."/>
            <person name="Haridas S."/>
            <person name="Hughes K."/>
            <person name="Justo A."/>
            <person name="Karasinski D."/>
            <person name="Kautmanova I."/>
            <person name="Kiss B."/>
            <person name="Kocsube S."/>
            <person name="Kotiranta H."/>
            <person name="LaButti K.M."/>
            <person name="Lechner B.E."/>
            <person name="Liimatainen K."/>
            <person name="Lipzen A."/>
            <person name="Lukacs Z."/>
            <person name="Mihaltcheva S."/>
            <person name="Morgado L.N."/>
            <person name="Niskanen T."/>
            <person name="Noordeloos M.E."/>
            <person name="Ohm R.A."/>
            <person name="Ortiz-Santana B."/>
            <person name="Ovrebo C."/>
            <person name="Racz N."/>
            <person name="Riley R."/>
            <person name="Savchenko A."/>
            <person name="Shiryaev A."/>
            <person name="Soop K."/>
            <person name="Spirin V."/>
            <person name="Szebenyi C."/>
            <person name="Tomsovsky M."/>
            <person name="Tulloss R.E."/>
            <person name="Uehling J."/>
            <person name="Grigoriev I.V."/>
            <person name="Vagvolgyi C."/>
            <person name="Papp T."/>
            <person name="Martin F.M."/>
            <person name="Miettinen O."/>
            <person name="Hibbett D.S."/>
            <person name="Nagy L.G."/>
        </authorList>
    </citation>
    <scope>NUCLEOTIDE SEQUENCE [LARGE SCALE GENOMIC DNA]</scope>
    <source>
        <strain evidence="3 4">FP101781</strain>
    </source>
</reference>
<organism evidence="3 4">
    <name type="scientific">Coprinellus micaceus</name>
    <name type="common">Glistening ink-cap mushroom</name>
    <name type="synonym">Coprinus micaceus</name>
    <dbReference type="NCBI Taxonomy" id="71717"/>
    <lineage>
        <taxon>Eukaryota</taxon>
        <taxon>Fungi</taxon>
        <taxon>Dikarya</taxon>
        <taxon>Basidiomycota</taxon>
        <taxon>Agaricomycotina</taxon>
        <taxon>Agaricomycetes</taxon>
        <taxon>Agaricomycetidae</taxon>
        <taxon>Agaricales</taxon>
        <taxon>Agaricineae</taxon>
        <taxon>Psathyrellaceae</taxon>
        <taxon>Coprinellus</taxon>
    </lineage>
</organism>
<dbReference type="EMBL" id="QPFP01000050">
    <property type="protein sequence ID" value="TEB26211.1"/>
    <property type="molecule type" value="Genomic_DNA"/>
</dbReference>
<feature type="signal peptide" evidence="1">
    <location>
        <begin position="1"/>
        <end position="20"/>
    </location>
</feature>
<dbReference type="GO" id="GO:0005615">
    <property type="term" value="C:extracellular space"/>
    <property type="evidence" value="ECO:0007669"/>
    <property type="project" value="TreeGrafter"/>
</dbReference>
<dbReference type="InterPro" id="IPR050904">
    <property type="entry name" value="Adhesion/Biosynth-related"/>
</dbReference>
<dbReference type="InterPro" id="IPR000782">
    <property type="entry name" value="FAS1_domain"/>
</dbReference>
<sequence length="312" mass="32500">MTFLLPYLCILLLSASHALAIGIAEILAQTPELSALNTVLTSEHPEFLVTLNSTTGTFFAPSDDAMSAFMSSIDPDTFNPDVIKDLIAYHLLPGTFTAKDLSVVGGVVAETSLTNAEYVNLDPGKPNVVFASAYGAAGLDSVEGPLKVYSGAGEAAAVTKPDLAYDGGLVHVVDHVLNLPQSGTKTAELLSLKIASEFVQQTGLTETFDGTAKLTSFAPSDEAFKAAGIDLSAITPEQATAALQYHLISGDVGYSTVLDDGKEYQTLLGAPVTIHKKDGQLFVNDVPVQQANVITKNGVAHILAGVLAPPGL</sequence>
<evidence type="ECO:0000259" key="2">
    <source>
        <dbReference type="PROSITE" id="PS50213"/>
    </source>
</evidence>
<feature type="chain" id="PRO_5021238284" evidence="1">
    <location>
        <begin position="21"/>
        <end position="312"/>
    </location>
</feature>
<evidence type="ECO:0000313" key="4">
    <source>
        <dbReference type="Proteomes" id="UP000298030"/>
    </source>
</evidence>
<protein>
    <submittedName>
        <fullName evidence="3">FAS1 domain-containing protein</fullName>
    </submittedName>
</protein>
<feature type="domain" description="FAS1" evidence="2">
    <location>
        <begin position="20"/>
        <end position="177"/>
    </location>
</feature>